<gene>
    <name evidence="2" type="ORF">Rsub_02329</name>
</gene>
<keyword evidence="1" id="KW-0732">Signal</keyword>
<comment type="caution">
    <text evidence="2">The sequence shown here is derived from an EMBL/GenBank/DDBJ whole genome shotgun (WGS) entry which is preliminary data.</text>
</comment>
<dbReference type="Proteomes" id="UP000247498">
    <property type="component" value="Unassembled WGS sequence"/>
</dbReference>
<proteinExistence type="predicted"/>
<protein>
    <submittedName>
        <fullName evidence="2">Uncharacterized protein</fullName>
    </submittedName>
</protein>
<feature type="chain" id="PRO_5016079574" evidence="1">
    <location>
        <begin position="26"/>
        <end position="164"/>
    </location>
</feature>
<feature type="signal peptide" evidence="1">
    <location>
        <begin position="1"/>
        <end position="25"/>
    </location>
</feature>
<dbReference type="EMBL" id="BDRX01000011">
    <property type="protein sequence ID" value="GBF89611.1"/>
    <property type="molecule type" value="Genomic_DNA"/>
</dbReference>
<dbReference type="InParanoid" id="A0A2V0NPQ2"/>
<sequence>MAARRPSLALLFAAAVLLAAVGAAADTIEAWAKLCASGSATPAKFKGKILNAEGKVAGNIQLCWASPGAASVTFDIYAKIKLSRVRALSAVVLVAGPLNTTVDLAATVPAIDVTSLSAQLEITAPGDALLLKNALCSDLLSVGLRSGGALQAASSVSLSSGSCA</sequence>
<keyword evidence="3" id="KW-1185">Reference proteome</keyword>
<reference evidence="2 3" key="1">
    <citation type="journal article" date="2018" name="Sci. Rep.">
        <title>Raphidocelis subcapitata (=Pseudokirchneriella subcapitata) provides an insight into genome evolution and environmental adaptations in the Sphaeropleales.</title>
        <authorList>
            <person name="Suzuki S."/>
            <person name="Yamaguchi H."/>
            <person name="Nakajima N."/>
            <person name="Kawachi M."/>
        </authorList>
    </citation>
    <scope>NUCLEOTIDE SEQUENCE [LARGE SCALE GENOMIC DNA]</scope>
    <source>
        <strain evidence="2 3">NIES-35</strain>
    </source>
</reference>
<evidence type="ECO:0000313" key="3">
    <source>
        <dbReference type="Proteomes" id="UP000247498"/>
    </source>
</evidence>
<evidence type="ECO:0000256" key="1">
    <source>
        <dbReference type="SAM" id="SignalP"/>
    </source>
</evidence>
<dbReference type="AlphaFoldDB" id="A0A2V0NPQ2"/>
<name>A0A2V0NPQ2_9CHLO</name>
<evidence type="ECO:0000313" key="2">
    <source>
        <dbReference type="EMBL" id="GBF89611.1"/>
    </source>
</evidence>
<accession>A0A2V0NPQ2</accession>
<organism evidence="2 3">
    <name type="scientific">Raphidocelis subcapitata</name>
    <dbReference type="NCBI Taxonomy" id="307507"/>
    <lineage>
        <taxon>Eukaryota</taxon>
        <taxon>Viridiplantae</taxon>
        <taxon>Chlorophyta</taxon>
        <taxon>core chlorophytes</taxon>
        <taxon>Chlorophyceae</taxon>
        <taxon>CS clade</taxon>
        <taxon>Sphaeropleales</taxon>
        <taxon>Selenastraceae</taxon>
        <taxon>Raphidocelis</taxon>
    </lineage>
</organism>